<gene>
    <name evidence="7" type="ORF">GB881_12850</name>
</gene>
<sequence length="275" mass="28487">RPAPAARSRHDVPAPTGQPASEGLQALARGLAVLRALAGAPGPMTLAQVAQGAGLNRAVARRVLLTLAEAGYVLGRGRDFSLRPRVLELGEAYRSALRLPDLAVGAMRRLSAETGHSISLAVLDGADIVYVERVPGSRIIDTVLPVGTRLPALSTAMGRVLLAGLDPAELDAHLGSLPPGTGPVDGRALRAQLDEVRDVGHCRVDDELERGHIALAAPVQVTDGRVVAAVNLPLTVAALPGGHVRTRHAEAVTACARAVSAAVARHQLRRPGPFG</sequence>
<comment type="caution">
    <text evidence="7">The sequence shown here is derived from an EMBL/GenBank/DDBJ whole genome shotgun (WGS) entry which is preliminary data.</text>
</comment>
<evidence type="ECO:0000256" key="4">
    <source>
        <dbReference type="SAM" id="MobiDB-lite"/>
    </source>
</evidence>
<reference evidence="7 8" key="1">
    <citation type="submission" date="2019-10" db="EMBL/GenBank/DDBJ databases">
        <title>Georgenia wutianyii sp. nov. and Georgenia yuyongxinii sp. nov. isolated from plateau pika (Ochotona curzoniae) in the Qinghai-Tibet plateau of China.</title>
        <authorList>
            <person name="Tian Z."/>
        </authorList>
    </citation>
    <scope>NUCLEOTIDE SEQUENCE [LARGE SCALE GENOMIC DNA]</scope>
    <source>
        <strain evidence="7 8">JCM 19765</strain>
    </source>
</reference>
<dbReference type="RefSeq" id="WP_152815993.1">
    <property type="nucleotide sequence ID" value="NZ_WHPC01000054.1"/>
</dbReference>
<dbReference type="Pfam" id="PF09339">
    <property type="entry name" value="HTH_IclR"/>
    <property type="match status" value="1"/>
</dbReference>
<dbReference type="OrthoDB" id="9807558at2"/>
<evidence type="ECO:0000259" key="6">
    <source>
        <dbReference type="PROSITE" id="PS51078"/>
    </source>
</evidence>
<feature type="domain" description="HTH iclR-type" evidence="5">
    <location>
        <begin position="24"/>
        <end position="84"/>
    </location>
</feature>
<dbReference type="Proteomes" id="UP000437709">
    <property type="component" value="Unassembled WGS sequence"/>
</dbReference>
<dbReference type="GO" id="GO:0003677">
    <property type="term" value="F:DNA binding"/>
    <property type="evidence" value="ECO:0007669"/>
    <property type="project" value="UniProtKB-KW"/>
</dbReference>
<dbReference type="EMBL" id="WHPC01000054">
    <property type="protein sequence ID" value="MPV37920.1"/>
    <property type="molecule type" value="Genomic_DNA"/>
</dbReference>
<evidence type="ECO:0000256" key="2">
    <source>
        <dbReference type="ARBA" id="ARBA00023125"/>
    </source>
</evidence>
<organism evidence="7 8">
    <name type="scientific">Georgenia subflava</name>
    <dbReference type="NCBI Taxonomy" id="1622177"/>
    <lineage>
        <taxon>Bacteria</taxon>
        <taxon>Bacillati</taxon>
        <taxon>Actinomycetota</taxon>
        <taxon>Actinomycetes</taxon>
        <taxon>Micrococcales</taxon>
        <taxon>Bogoriellaceae</taxon>
        <taxon>Georgenia</taxon>
    </lineage>
</organism>
<feature type="region of interest" description="Disordered" evidence="4">
    <location>
        <begin position="1"/>
        <end position="21"/>
    </location>
</feature>
<dbReference type="GO" id="GO:0045892">
    <property type="term" value="P:negative regulation of DNA-templated transcription"/>
    <property type="evidence" value="ECO:0007669"/>
    <property type="project" value="TreeGrafter"/>
</dbReference>
<evidence type="ECO:0000313" key="8">
    <source>
        <dbReference type="Proteomes" id="UP000437709"/>
    </source>
</evidence>
<feature type="non-terminal residue" evidence="7">
    <location>
        <position position="1"/>
    </location>
</feature>
<evidence type="ECO:0000313" key="7">
    <source>
        <dbReference type="EMBL" id="MPV37920.1"/>
    </source>
</evidence>
<dbReference type="InterPro" id="IPR036388">
    <property type="entry name" value="WH-like_DNA-bd_sf"/>
</dbReference>
<feature type="domain" description="IclR-ED" evidence="6">
    <location>
        <begin position="85"/>
        <end position="265"/>
    </location>
</feature>
<evidence type="ECO:0000259" key="5">
    <source>
        <dbReference type="PROSITE" id="PS51077"/>
    </source>
</evidence>
<protein>
    <submittedName>
        <fullName evidence="7">Helix-turn-helix domain-containing protein</fullName>
    </submittedName>
</protein>
<dbReference type="InterPro" id="IPR029016">
    <property type="entry name" value="GAF-like_dom_sf"/>
</dbReference>
<dbReference type="SMART" id="SM00346">
    <property type="entry name" value="HTH_ICLR"/>
    <property type="match status" value="1"/>
</dbReference>
<dbReference type="PANTHER" id="PTHR30136:SF34">
    <property type="entry name" value="TRANSCRIPTIONAL REGULATOR"/>
    <property type="match status" value="1"/>
</dbReference>
<dbReference type="InterPro" id="IPR036390">
    <property type="entry name" value="WH_DNA-bd_sf"/>
</dbReference>
<name>A0A6N7EIL6_9MICO</name>
<keyword evidence="3" id="KW-0804">Transcription</keyword>
<dbReference type="AlphaFoldDB" id="A0A6N7EIL6"/>
<evidence type="ECO:0000256" key="3">
    <source>
        <dbReference type="ARBA" id="ARBA00023163"/>
    </source>
</evidence>
<accession>A0A6N7EIL6</accession>
<dbReference type="Gene3D" id="1.10.10.10">
    <property type="entry name" value="Winged helix-like DNA-binding domain superfamily/Winged helix DNA-binding domain"/>
    <property type="match status" value="1"/>
</dbReference>
<proteinExistence type="predicted"/>
<dbReference type="GO" id="GO:0003700">
    <property type="term" value="F:DNA-binding transcription factor activity"/>
    <property type="evidence" value="ECO:0007669"/>
    <property type="project" value="TreeGrafter"/>
</dbReference>
<dbReference type="InterPro" id="IPR014757">
    <property type="entry name" value="Tscrpt_reg_IclR_C"/>
</dbReference>
<keyword evidence="1" id="KW-0805">Transcription regulation</keyword>
<evidence type="ECO:0000256" key="1">
    <source>
        <dbReference type="ARBA" id="ARBA00023015"/>
    </source>
</evidence>
<dbReference type="Gene3D" id="3.30.450.40">
    <property type="match status" value="1"/>
</dbReference>
<dbReference type="PROSITE" id="PS51078">
    <property type="entry name" value="ICLR_ED"/>
    <property type="match status" value="1"/>
</dbReference>
<dbReference type="SUPFAM" id="SSF46785">
    <property type="entry name" value="Winged helix' DNA-binding domain"/>
    <property type="match status" value="1"/>
</dbReference>
<keyword evidence="8" id="KW-1185">Reference proteome</keyword>
<dbReference type="SUPFAM" id="SSF55781">
    <property type="entry name" value="GAF domain-like"/>
    <property type="match status" value="1"/>
</dbReference>
<keyword evidence="2" id="KW-0238">DNA-binding</keyword>
<dbReference type="PROSITE" id="PS51077">
    <property type="entry name" value="HTH_ICLR"/>
    <property type="match status" value="1"/>
</dbReference>
<dbReference type="Pfam" id="PF01614">
    <property type="entry name" value="IclR_C"/>
    <property type="match status" value="1"/>
</dbReference>
<dbReference type="InterPro" id="IPR005471">
    <property type="entry name" value="Tscrpt_reg_IclR_N"/>
</dbReference>
<dbReference type="InterPro" id="IPR050707">
    <property type="entry name" value="HTH_MetabolicPath_Reg"/>
</dbReference>
<dbReference type="PANTHER" id="PTHR30136">
    <property type="entry name" value="HELIX-TURN-HELIX TRANSCRIPTIONAL REGULATOR, ICLR FAMILY"/>
    <property type="match status" value="1"/>
</dbReference>